<organism evidence="1">
    <name type="scientific">Anguilla anguilla</name>
    <name type="common">European freshwater eel</name>
    <name type="synonym">Muraena anguilla</name>
    <dbReference type="NCBI Taxonomy" id="7936"/>
    <lineage>
        <taxon>Eukaryota</taxon>
        <taxon>Metazoa</taxon>
        <taxon>Chordata</taxon>
        <taxon>Craniata</taxon>
        <taxon>Vertebrata</taxon>
        <taxon>Euteleostomi</taxon>
        <taxon>Actinopterygii</taxon>
        <taxon>Neopterygii</taxon>
        <taxon>Teleostei</taxon>
        <taxon>Anguilliformes</taxon>
        <taxon>Anguillidae</taxon>
        <taxon>Anguilla</taxon>
    </lineage>
</organism>
<dbReference type="AlphaFoldDB" id="A0A0E9VE25"/>
<evidence type="ECO:0000313" key="1">
    <source>
        <dbReference type="EMBL" id="JAH76246.1"/>
    </source>
</evidence>
<reference evidence="1" key="1">
    <citation type="submission" date="2014-11" db="EMBL/GenBank/DDBJ databases">
        <authorList>
            <person name="Amaro Gonzalez C."/>
        </authorList>
    </citation>
    <scope>NUCLEOTIDE SEQUENCE</scope>
</reference>
<proteinExistence type="predicted"/>
<dbReference type="EMBL" id="GBXM01032331">
    <property type="protein sequence ID" value="JAH76246.1"/>
    <property type="molecule type" value="Transcribed_RNA"/>
</dbReference>
<accession>A0A0E9VE25</accession>
<protein>
    <submittedName>
        <fullName evidence="1">Uncharacterized protein</fullName>
    </submittedName>
</protein>
<reference evidence="1" key="2">
    <citation type="journal article" date="2015" name="Fish Shellfish Immunol.">
        <title>Early steps in the European eel (Anguilla anguilla)-Vibrio vulnificus interaction in the gills: Role of the RtxA13 toxin.</title>
        <authorList>
            <person name="Callol A."/>
            <person name="Pajuelo D."/>
            <person name="Ebbesson L."/>
            <person name="Teles M."/>
            <person name="MacKenzie S."/>
            <person name="Amaro C."/>
        </authorList>
    </citation>
    <scope>NUCLEOTIDE SEQUENCE</scope>
</reference>
<name>A0A0E9VE25_ANGAN</name>
<sequence length="74" mass="8710">MVSMCTKFDANRQNGSRYMAILPLWHLCCQIHHYIATILFDHTATFYQILKKMVHRCNTQNFCWNWAIAMGGDV</sequence>